<dbReference type="Pfam" id="PF00534">
    <property type="entry name" value="Glycos_transf_1"/>
    <property type="match status" value="1"/>
</dbReference>
<dbReference type="InterPro" id="IPR050194">
    <property type="entry name" value="Glycosyltransferase_grp1"/>
</dbReference>
<accession>A0A0A7PJ52</accession>
<sequence>MSRIAYLVSDYYAPSHTFVRREVAALRASSIDVDVFSIQGGGAAEMSAESLLGRSPSAYIAALGWAMFTRPLAFLASWWLAVRHRGPGIKALVWSQFHFVEAMMLARLLHRSGAERLHNHFANSGATVGLIASRLTGLPWSLTLHGISETEYPAGLLLGKKLETASFVACASYFMRAQAMRAVDPSHWPKMAIVRCGIDMTALPAPTPFSDAGPARIVCVGRLSPEKGYFGLLDALAAIAESDGEFRLVIVGDGPQREAVQMRATELGLVDRIRFAGALPETETLGEIARADVLVLPSLMEGLPVVLMEAMAMGRPVLASRVAGIPELVEETRSGYLFTPSDWDDLARRLSALLSCRADWDDMGRIGRAKIEEEFKVELSASRMARLFSGEVMP</sequence>
<feature type="domain" description="Glycosyl transferase family 1" evidence="1">
    <location>
        <begin position="212"/>
        <end position="368"/>
    </location>
</feature>
<evidence type="ECO:0000313" key="2">
    <source>
        <dbReference type="EMBL" id="AJA09223.1"/>
    </source>
</evidence>
<dbReference type="AlphaFoldDB" id="A0A0A7PJ52"/>
<dbReference type="PANTHER" id="PTHR45947">
    <property type="entry name" value="SULFOQUINOVOSYL TRANSFERASE SQD2"/>
    <property type="match status" value="1"/>
</dbReference>
<dbReference type="KEGG" id="sphk:SKP52_11630"/>
<organism evidence="2 3">
    <name type="scientific">Sphingopyxis fribergensis</name>
    <dbReference type="NCBI Taxonomy" id="1515612"/>
    <lineage>
        <taxon>Bacteria</taxon>
        <taxon>Pseudomonadati</taxon>
        <taxon>Pseudomonadota</taxon>
        <taxon>Alphaproteobacteria</taxon>
        <taxon>Sphingomonadales</taxon>
        <taxon>Sphingomonadaceae</taxon>
        <taxon>Sphingopyxis</taxon>
    </lineage>
</organism>
<keyword evidence="3" id="KW-1185">Reference proteome</keyword>
<dbReference type="HOGENOM" id="CLU_009583_14_2_5"/>
<gene>
    <name evidence="2" type="ORF">SKP52_11630</name>
</gene>
<dbReference type="STRING" id="1515612.SKP52_11630"/>
<dbReference type="GO" id="GO:0016757">
    <property type="term" value="F:glycosyltransferase activity"/>
    <property type="evidence" value="ECO:0007669"/>
    <property type="project" value="InterPro"/>
</dbReference>
<keyword evidence="2" id="KW-0808">Transferase</keyword>
<dbReference type="Proteomes" id="UP000030907">
    <property type="component" value="Chromosome"/>
</dbReference>
<dbReference type="SUPFAM" id="SSF53756">
    <property type="entry name" value="UDP-Glycosyltransferase/glycogen phosphorylase"/>
    <property type="match status" value="1"/>
</dbReference>
<proteinExistence type="predicted"/>
<protein>
    <submittedName>
        <fullName evidence="2">Glycosyl transferase group 1</fullName>
    </submittedName>
</protein>
<name>A0A0A7PJ52_9SPHN</name>
<evidence type="ECO:0000259" key="1">
    <source>
        <dbReference type="Pfam" id="PF00534"/>
    </source>
</evidence>
<dbReference type="RefSeq" id="WP_052208150.1">
    <property type="nucleotide sequence ID" value="NZ_CP009122.1"/>
</dbReference>
<dbReference type="PANTHER" id="PTHR45947:SF14">
    <property type="entry name" value="SLL1723 PROTEIN"/>
    <property type="match status" value="1"/>
</dbReference>
<dbReference type="Gene3D" id="3.40.50.2000">
    <property type="entry name" value="Glycogen Phosphorylase B"/>
    <property type="match status" value="2"/>
</dbReference>
<dbReference type="EMBL" id="CP009122">
    <property type="protein sequence ID" value="AJA09223.1"/>
    <property type="molecule type" value="Genomic_DNA"/>
</dbReference>
<evidence type="ECO:0000313" key="3">
    <source>
        <dbReference type="Proteomes" id="UP000030907"/>
    </source>
</evidence>
<dbReference type="InterPro" id="IPR001296">
    <property type="entry name" value="Glyco_trans_1"/>
</dbReference>
<reference evidence="2 3" key="1">
    <citation type="journal article" date="2015" name="Int. J. Syst. Evol. Microbiol.">
        <title>Description of Sphingopyxis fribergensis sp. nov. - a soil bacterium with the ability to degrade styrene and phenylacetic acid.</title>
        <authorList>
            <person name="Oelschlagel M."/>
            <person name="Ruckert C."/>
            <person name="Kalinowski J."/>
            <person name="Schmidt G."/>
            <person name="Schlomann M."/>
            <person name="Tischler D."/>
        </authorList>
    </citation>
    <scope>NUCLEOTIDE SEQUENCE [LARGE SCALE GENOMIC DNA]</scope>
    <source>
        <strain evidence="2 3">Kp5.2</strain>
    </source>
</reference>